<dbReference type="Proteomes" id="UP001205531">
    <property type="component" value="Unassembled WGS sequence"/>
</dbReference>
<reference evidence="1" key="1">
    <citation type="submission" date="2022-07" db="EMBL/GenBank/DDBJ databases">
        <title>Prevotella copri.</title>
        <authorList>
            <person name="Yang C."/>
        </authorList>
    </citation>
    <scope>NUCLEOTIDE SEQUENCE</scope>
    <source>
        <strain evidence="1">HF2107</strain>
    </source>
</reference>
<evidence type="ECO:0000313" key="1">
    <source>
        <dbReference type="EMBL" id="MCP9564057.1"/>
    </source>
</evidence>
<organism evidence="1 2">
    <name type="scientific">Segatella copri</name>
    <dbReference type="NCBI Taxonomy" id="165179"/>
    <lineage>
        <taxon>Bacteria</taxon>
        <taxon>Pseudomonadati</taxon>
        <taxon>Bacteroidota</taxon>
        <taxon>Bacteroidia</taxon>
        <taxon>Bacteroidales</taxon>
        <taxon>Prevotellaceae</taxon>
        <taxon>Segatella</taxon>
    </lineage>
</organism>
<gene>
    <name evidence="1" type="ORF">NNC64_05665</name>
</gene>
<proteinExistence type="predicted"/>
<comment type="caution">
    <text evidence="1">The sequence shown here is derived from an EMBL/GenBank/DDBJ whole genome shotgun (WGS) entry which is preliminary data.</text>
</comment>
<name>A0AAW5IK43_9BACT</name>
<dbReference type="EMBL" id="JANDWZ010000008">
    <property type="protein sequence ID" value="MCP9564057.1"/>
    <property type="molecule type" value="Genomic_DNA"/>
</dbReference>
<evidence type="ECO:0000313" key="2">
    <source>
        <dbReference type="Proteomes" id="UP001205531"/>
    </source>
</evidence>
<dbReference type="RefSeq" id="WP_254951980.1">
    <property type="nucleotide sequence ID" value="NZ_JANDWY010000012.1"/>
</dbReference>
<dbReference type="AlphaFoldDB" id="A0AAW5IK43"/>
<protein>
    <submittedName>
        <fullName evidence="1">Uncharacterized protein</fullName>
    </submittedName>
</protein>
<sequence length="174" mass="20430">MANKMSLCIIKYTYTQYVGVDIEKYTRGLFEYVKEEFGEFQPQMSEPGTIPDMPDYLDIVLCKKDGSIFYESDILRRAVNIPHDCQMGGLVLEIFIQNCDGTRYKKRHAYPKPWEDHEANGKSDMRKLKIHKTISKRHLNNQEGKDSEGCLPELRPQIDFHDFLRQLSHDIRKI</sequence>
<accession>A0AAW5IK43</accession>